<dbReference type="PROSITE" id="PS00083">
    <property type="entry name" value="INTRADIOL_DIOXYGENAS"/>
    <property type="match status" value="1"/>
</dbReference>
<proteinExistence type="inferred from homology"/>
<dbReference type="InterPro" id="IPR024756">
    <property type="entry name" value="PCDO_beta_N"/>
</dbReference>
<dbReference type="NCBIfam" id="TIGR02422">
    <property type="entry name" value="protocat_beta"/>
    <property type="match status" value="1"/>
</dbReference>
<evidence type="ECO:0000256" key="4">
    <source>
        <dbReference type="SAM" id="MobiDB-lite"/>
    </source>
</evidence>
<dbReference type="RefSeq" id="WP_213352929.1">
    <property type="nucleotide sequence ID" value="NZ_JAHBGB010000031.1"/>
</dbReference>
<dbReference type="Gene3D" id="2.60.130.10">
    <property type="entry name" value="Aromatic compound dioxygenase"/>
    <property type="match status" value="1"/>
</dbReference>
<dbReference type="EMBL" id="JBHUHD010000001">
    <property type="protein sequence ID" value="MFD2140504.1"/>
    <property type="molecule type" value="Genomic_DNA"/>
</dbReference>
<dbReference type="GO" id="GO:0018578">
    <property type="term" value="F:protocatechuate 3,4-dioxygenase activity"/>
    <property type="evidence" value="ECO:0007669"/>
    <property type="project" value="UniProtKB-EC"/>
</dbReference>
<dbReference type="InterPro" id="IPR000627">
    <property type="entry name" value="Intradiol_dOase_C"/>
</dbReference>
<reference evidence="7" key="1">
    <citation type="journal article" date="2019" name="Int. J. Syst. Evol. Microbiol.">
        <title>The Global Catalogue of Microorganisms (GCM) 10K type strain sequencing project: providing services to taxonomists for standard genome sequencing and annotation.</title>
        <authorList>
            <consortium name="The Broad Institute Genomics Platform"/>
            <consortium name="The Broad Institute Genome Sequencing Center for Infectious Disease"/>
            <person name="Wu L."/>
            <person name="Ma J."/>
        </authorList>
    </citation>
    <scope>NUCLEOTIDE SEQUENCE [LARGE SCALE GENOMIC DNA]</scope>
    <source>
        <strain evidence="7">CCM 7435</strain>
    </source>
</reference>
<dbReference type="Proteomes" id="UP001597299">
    <property type="component" value="Unassembled WGS sequence"/>
</dbReference>
<keyword evidence="3 6" id="KW-0560">Oxidoreductase</keyword>
<dbReference type="InterPro" id="IPR015889">
    <property type="entry name" value="Intradiol_dOase_core"/>
</dbReference>
<accession>A0ABW4YWM7</accession>
<dbReference type="EC" id="1.13.11.3" evidence="6"/>
<keyword evidence="2" id="KW-0223">Dioxygenase</keyword>
<feature type="domain" description="Intradiol ring-cleavage dioxygenases" evidence="5">
    <location>
        <begin position="82"/>
        <end position="110"/>
    </location>
</feature>
<dbReference type="Pfam" id="PF00775">
    <property type="entry name" value="Dioxygenase_C"/>
    <property type="match status" value="1"/>
</dbReference>
<gene>
    <name evidence="6" type="primary">pcaH</name>
    <name evidence="6" type="ORF">ACFSNC_08845</name>
</gene>
<sequence length="243" mass="27320">MSQVSSRLILPYRREDAGAPPSRHAGYRSTVLRSPRLPPLAIPATLTEVTGPEQAWDRLMGPAMADLTAQHRGAPQGQRIVVTGRVLDEDGRPVPHTVVEIWQANAAGRYIHARDDWPAPLDPNFTGVGRVITDAEGRYRFVTIRPGAYPWGNHRNAWRPAHIHLSLLGPAFATRLVTQMYFPDDPLIEIDPIANAVPMPYRQRLVARFDIGVTEPNWALGYRFDIVLKGRDQTPFEEDHHDH</sequence>
<dbReference type="PANTHER" id="PTHR33711:SF10">
    <property type="entry name" value="INTRADIOL RING-CLEAVAGE DIOXYGENASES DOMAIN-CONTAINING PROTEIN"/>
    <property type="match status" value="1"/>
</dbReference>
<dbReference type="InterPro" id="IPR050770">
    <property type="entry name" value="Intradiol_RC_Dioxygenase"/>
</dbReference>
<dbReference type="InterPro" id="IPR012785">
    <property type="entry name" value="Protocat_dOase_b"/>
</dbReference>
<evidence type="ECO:0000313" key="6">
    <source>
        <dbReference type="EMBL" id="MFD2140504.1"/>
    </source>
</evidence>
<protein>
    <submittedName>
        <fullName evidence="6">Protocatechuate 3,4-dioxygenase subunit beta</fullName>
        <ecNumber evidence="6">1.13.11.3</ecNumber>
    </submittedName>
</protein>
<dbReference type="Pfam" id="PF12391">
    <property type="entry name" value="PCDO_beta_N"/>
    <property type="match status" value="1"/>
</dbReference>
<evidence type="ECO:0000256" key="1">
    <source>
        <dbReference type="ARBA" id="ARBA00007825"/>
    </source>
</evidence>
<evidence type="ECO:0000256" key="3">
    <source>
        <dbReference type="ARBA" id="ARBA00023002"/>
    </source>
</evidence>
<organism evidence="6 7">
    <name type="scientific">Ancylobacter oerskovii</name>
    <dbReference type="NCBI Taxonomy" id="459519"/>
    <lineage>
        <taxon>Bacteria</taxon>
        <taxon>Pseudomonadati</taxon>
        <taxon>Pseudomonadota</taxon>
        <taxon>Alphaproteobacteria</taxon>
        <taxon>Hyphomicrobiales</taxon>
        <taxon>Xanthobacteraceae</taxon>
        <taxon>Ancylobacter</taxon>
    </lineage>
</organism>
<evidence type="ECO:0000313" key="7">
    <source>
        <dbReference type="Proteomes" id="UP001597299"/>
    </source>
</evidence>
<name>A0ABW4YWM7_9HYPH</name>
<dbReference type="PANTHER" id="PTHR33711">
    <property type="entry name" value="DIOXYGENASE, PUTATIVE (AFU_ORTHOLOGUE AFUA_2G02910)-RELATED"/>
    <property type="match status" value="1"/>
</dbReference>
<comment type="similarity">
    <text evidence="1">Belongs to the intradiol ring-cleavage dioxygenase family.</text>
</comment>
<keyword evidence="7" id="KW-1185">Reference proteome</keyword>
<feature type="region of interest" description="Disordered" evidence="4">
    <location>
        <begin position="1"/>
        <end position="30"/>
    </location>
</feature>
<comment type="caution">
    <text evidence="6">The sequence shown here is derived from an EMBL/GenBank/DDBJ whole genome shotgun (WGS) entry which is preliminary data.</text>
</comment>
<evidence type="ECO:0000256" key="2">
    <source>
        <dbReference type="ARBA" id="ARBA00022964"/>
    </source>
</evidence>
<evidence type="ECO:0000259" key="5">
    <source>
        <dbReference type="PROSITE" id="PS00083"/>
    </source>
</evidence>
<dbReference type="SUPFAM" id="SSF49482">
    <property type="entry name" value="Aromatic compound dioxygenase"/>
    <property type="match status" value="1"/>
</dbReference>